<evidence type="ECO:0000313" key="3">
    <source>
        <dbReference type="EMBL" id="NEC91188.1"/>
    </source>
</evidence>
<keyword evidence="2" id="KW-1133">Transmembrane helix</keyword>
<keyword evidence="2" id="KW-0812">Transmembrane</keyword>
<dbReference type="EMBL" id="JAAGLU010000040">
    <property type="protein sequence ID" value="NEC91188.1"/>
    <property type="molecule type" value="Genomic_DNA"/>
</dbReference>
<name>A0A6B3C3I9_9ACTN</name>
<feature type="region of interest" description="Disordered" evidence="1">
    <location>
        <begin position="49"/>
        <end position="79"/>
    </location>
</feature>
<accession>A0A6B3C3I9</accession>
<evidence type="ECO:0000256" key="1">
    <source>
        <dbReference type="SAM" id="MobiDB-lite"/>
    </source>
</evidence>
<evidence type="ECO:0000256" key="2">
    <source>
        <dbReference type="SAM" id="Phobius"/>
    </source>
</evidence>
<gene>
    <name evidence="3" type="ORF">G3I71_36550</name>
</gene>
<keyword evidence="2" id="KW-0472">Membrane</keyword>
<proteinExistence type="predicted"/>
<comment type="caution">
    <text evidence="3">The sequence shown here is derived from an EMBL/GenBank/DDBJ whole genome shotgun (WGS) entry which is preliminary data.</text>
</comment>
<feature type="compositionally biased region" description="Basic residues" evidence="1">
    <location>
        <begin position="70"/>
        <end position="79"/>
    </location>
</feature>
<dbReference type="RefSeq" id="WP_164321713.1">
    <property type="nucleotide sequence ID" value="NZ_JAAGLU010000040.1"/>
</dbReference>
<sequence>MLAFVAAALFVIAFVIRVSETSTQVAFSPTNLMLAGLVFLALHLAGVGSGWSARRSSTRGSSTRGSSARRTSRRSGSRR</sequence>
<reference evidence="3" key="1">
    <citation type="submission" date="2020-01" db="EMBL/GenBank/DDBJ databases">
        <title>Insect and environment-associated Actinomycetes.</title>
        <authorList>
            <person name="Currrie C."/>
            <person name="Chevrette M."/>
            <person name="Carlson C."/>
            <person name="Stubbendieck R."/>
            <person name="Wendt-Pienkowski E."/>
        </authorList>
    </citation>
    <scope>NUCLEOTIDE SEQUENCE</scope>
    <source>
        <strain evidence="3">SID12501</strain>
    </source>
</reference>
<feature type="compositionally biased region" description="Low complexity" evidence="1">
    <location>
        <begin position="52"/>
        <end position="69"/>
    </location>
</feature>
<organism evidence="3">
    <name type="scientific">Streptomyces sp. SID12501</name>
    <dbReference type="NCBI Taxonomy" id="2706042"/>
    <lineage>
        <taxon>Bacteria</taxon>
        <taxon>Bacillati</taxon>
        <taxon>Actinomycetota</taxon>
        <taxon>Actinomycetes</taxon>
        <taxon>Kitasatosporales</taxon>
        <taxon>Streptomycetaceae</taxon>
        <taxon>Streptomyces</taxon>
    </lineage>
</organism>
<feature type="transmembrane region" description="Helical" evidence="2">
    <location>
        <begin position="31"/>
        <end position="51"/>
    </location>
</feature>
<protein>
    <submittedName>
        <fullName evidence="3">Uncharacterized protein</fullName>
    </submittedName>
</protein>
<dbReference type="AlphaFoldDB" id="A0A6B3C3I9"/>